<proteinExistence type="predicted"/>
<keyword evidence="3" id="KW-1185">Reference proteome</keyword>
<evidence type="ECO:0000256" key="1">
    <source>
        <dbReference type="SAM" id="MobiDB-lite"/>
    </source>
</evidence>
<name>A0ABR0KJY6_9EURO</name>
<protein>
    <submittedName>
        <fullName evidence="2">Uncharacterized protein</fullName>
    </submittedName>
</protein>
<organism evidence="2 3">
    <name type="scientific">Lithohypha guttulata</name>
    <dbReference type="NCBI Taxonomy" id="1690604"/>
    <lineage>
        <taxon>Eukaryota</taxon>
        <taxon>Fungi</taxon>
        <taxon>Dikarya</taxon>
        <taxon>Ascomycota</taxon>
        <taxon>Pezizomycotina</taxon>
        <taxon>Eurotiomycetes</taxon>
        <taxon>Chaetothyriomycetidae</taxon>
        <taxon>Chaetothyriales</taxon>
        <taxon>Trichomeriaceae</taxon>
        <taxon>Lithohypha</taxon>
    </lineage>
</organism>
<feature type="region of interest" description="Disordered" evidence="1">
    <location>
        <begin position="120"/>
        <end position="394"/>
    </location>
</feature>
<feature type="compositionally biased region" description="Polar residues" evidence="1">
    <location>
        <begin position="250"/>
        <end position="270"/>
    </location>
</feature>
<feature type="compositionally biased region" description="Basic residues" evidence="1">
    <location>
        <begin position="385"/>
        <end position="394"/>
    </location>
</feature>
<feature type="compositionally biased region" description="Basic and acidic residues" evidence="1">
    <location>
        <begin position="77"/>
        <end position="86"/>
    </location>
</feature>
<sequence length="394" mass="42582">MDYRPSYGSPTPSQLRKRRARERGQQDSPRPKRARTGLDGADDEDAIPITTGAAVIEVLDTSSAGDSATQMLNNALEEAHHNRTDSAAEANATPVAESSTQVQADSSAIVPEVFITPATSKHKRFGSEELNEDTIIVNQSTDSSAHNDYHTADEEVEASDDAPEIASAKTPSAKPRVKSHRTPRPKKQTSANTALKEPLSEKRLVEPLSMVEDAELAGQPPTQTAAHPAIELETEDTITYPVPGLPGQDSMATAPTNHIQPNTSESQAISSFGEEEIVGRPNTNVDDRPETISDTSGPSSTSHISSRSQPPTAPPLTTSFQERSGFSFPHAPKDPPLPKPNKSRLGTNPLPTASQGNLTNRAGKTFESFRRNQLNQRLRRESTWSKKRSTFAVT</sequence>
<feature type="region of interest" description="Disordered" evidence="1">
    <location>
        <begin position="69"/>
        <end position="105"/>
    </location>
</feature>
<feature type="region of interest" description="Disordered" evidence="1">
    <location>
        <begin position="1"/>
        <end position="46"/>
    </location>
</feature>
<comment type="caution">
    <text evidence="2">The sequence shown here is derived from an EMBL/GenBank/DDBJ whole genome shotgun (WGS) entry which is preliminary data.</text>
</comment>
<reference evidence="2 3" key="1">
    <citation type="submission" date="2023-08" db="EMBL/GenBank/DDBJ databases">
        <title>Black Yeasts Isolated from many extreme environments.</title>
        <authorList>
            <person name="Coleine C."/>
            <person name="Stajich J.E."/>
            <person name="Selbmann L."/>
        </authorList>
    </citation>
    <scope>NUCLEOTIDE SEQUENCE [LARGE SCALE GENOMIC DNA]</scope>
    <source>
        <strain evidence="2 3">CCFEE 5885</strain>
    </source>
</reference>
<feature type="compositionally biased region" description="Polar residues" evidence="1">
    <location>
        <begin position="315"/>
        <end position="324"/>
    </location>
</feature>
<feature type="compositionally biased region" description="Acidic residues" evidence="1">
    <location>
        <begin position="154"/>
        <end position="163"/>
    </location>
</feature>
<evidence type="ECO:0000313" key="3">
    <source>
        <dbReference type="Proteomes" id="UP001345013"/>
    </source>
</evidence>
<dbReference type="Proteomes" id="UP001345013">
    <property type="component" value="Unassembled WGS sequence"/>
</dbReference>
<feature type="compositionally biased region" description="Basic residues" evidence="1">
    <location>
        <begin position="175"/>
        <end position="187"/>
    </location>
</feature>
<feature type="compositionally biased region" description="Low complexity" evidence="1">
    <location>
        <begin position="292"/>
        <end position="310"/>
    </location>
</feature>
<gene>
    <name evidence="2" type="ORF">LTR24_001856</name>
</gene>
<accession>A0ABR0KJY6</accession>
<dbReference type="EMBL" id="JAVRRG010000014">
    <property type="protein sequence ID" value="KAK5098536.1"/>
    <property type="molecule type" value="Genomic_DNA"/>
</dbReference>
<feature type="compositionally biased region" description="Polar residues" evidence="1">
    <location>
        <begin position="344"/>
        <end position="362"/>
    </location>
</feature>
<feature type="compositionally biased region" description="Polar residues" evidence="1">
    <location>
        <begin position="96"/>
        <end position="105"/>
    </location>
</feature>
<evidence type="ECO:0000313" key="2">
    <source>
        <dbReference type="EMBL" id="KAK5098536.1"/>
    </source>
</evidence>